<organism evidence="2 3">
    <name type="scientific">Punica granatum</name>
    <name type="common">Pomegranate</name>
    <dbReference type="NCBI Taxonomy" id="22663"/>
    <lineage>
        <taxon>Eukaryota</taxon>
        <taxon>Viridiplantae</taxon>
        <taxon>Streptophyta</taxon>
        <taxon>Embryophyta</taxon>
        <taxon>Tracheophyta</taxon>
        <taxon>Spermatophyta</taxon>
        <taxon>Magnoliopsida</taxon>
        <taxon>eudicotyledons</taxon>
        <taxon>Gunneridae</taxon>
        <taxon>Pentapetalae</taxon>
        <taxon>rosids</taxon>
        <taxon>malvids</taxon>
        <taxon>Myrtales</taxon>
        <taxon>Lythraceae</taxon>
        <taxon>Punica</taxon>
    </lineage>
</organism>
<dbReference type="PANTHER" id="PTHR46413:SF1">
    <property type="entry name" value="HEAVY METAL-ASSOCIATED ISOPRENYLATED PLANT PROTEIN 6"/>
    <property type="match status" value="1"/>
</dbReference>
<dbReference type="Proteomes" id="UP000233551">
    <property type="component" value="Unassembled WGS sequence"/>
</dbReference>
<feature type="domain" description="HMA" evidence="1">
    <location>
        <begin position="16"/>
        <end position="70"/>
    </location>
</feature>
<evidence type="ECO:0000313" key="2">
    <source>
        <dbReference type="EMBL" id="PKI65120.1"/>
    </source>
</evidence>
<evidence type="ECO:0000313" key="3">
    <source>
        <dbReference type="Proteomes" id="UP000233551"/>
    </source>
</evidence>
<dbReference type="CDD" id="cd00371">
    <property type="entry name" value="HMA"/>
    <property type="match status" value="1"/>
</dbReference>
<dbReference type="InterPro" id="IPR044594">
    <property type="entry name" value="HIPP01/3/5/6"/>
</dbReference>
<proteinExistence type="predicted"/>
<dbReference type="InterPro" id="IPR036163">
    <property type="entry name" value="HMA_dom_sf"/>
</dbReference>
<dbReference type="STRING" id="22663.A0A2I0KAB9"/>
<dbReference type="Gene3D" id="3.30.70.100">
    <property type="match status" value="1"/>
</dbReference>
<comment type="caution">
    <text evidence="2">The sequence shown here is derived from an EMBL/GenBank/DDBJ whole genome shotgun (WGS) entry which is preliminary data.</text>
</comment>
<sequence length="70" mass="7731">MKSQIGEKRKNELADETTVVLKIRLHCDGCIQNIRKLILKIKGVDSVNIEAAKELVAVTGTMDVKELAPN</sequence>
<gene>
    <name evidence="2" type="ORF">CRG98_014434</name>
</gene>
<dbReference type="SUPFAM" id="SSF55008">
    <property type="entry name" value="HMA, heavy metal-associated domain"/>
    <property type="match status" value="1"/>
</dbReference>
<dbReference type="PANTHER" id="PTHR46413">
    <property type="entry name" value="HEAVY METAL-ASSOCIATED ISOPRENYLATED PLANT PROTEIN 6"/>
    <property type="match status" value="1"/>
</dbReference>
<protein>
    <recommendedName>
        <fullName evidence="1">HMA domain-containing protein</fullName>
    </recommendedName>
</protein>
<accession>A0A2I0KAB9</accession>
<reference evidence="2 3" key="1">
    <citation type="submission" date="2017-11" db="EMBL/GenBank/DDBJ databases">
        <title>De-novo sequencing of pomegranate (Punica granatum L.) genome.</title>
        <authorList>
            <person name="Akparov Z."/>
            <person name="Amiraslanov A."/>
            <person name="Hajiyeva S."/>
            <person name="Abbasov M."/>
            <person name="Kaur K."/>
            <person name="Hamwieh A."/>
            <person name="Solovyev V."/>
            <person name="Salamov A."/>
            <person name="Braich B."/>
            <person name="Kosarev P."/>
            <person name="Mahmoud A."/>
            <person name="Hajiyev E."/>
            <person name="Babayeva S."/>
            <person name="Izzatullayeva V."/>
            <person name="Mammadov A."/>
            <person name="Mammadov A."/>
            <person name="Sharifova S."/>
            <person name="Ojaghi J."/>
            <person name="Eynullazada K."/>
            <person name="Bayramov B."/>
            <person name="Abdulazimova A."/>
            <person name="Shahmuradov I."/>
        </authorList>
    </citation>
    <scope>NUCLEOTIDE SEQUENCE [LARGE SCALE GENOMIC DNA]</scope>
    <source>
        <strain evidence="3">cv. AG2017</strain>
        <tissue evidence="2">Leaf</tissue>
    </source>
</reference>
<name>A0A2I0KAB9_PUNGR</name>
<dbReference type="PROSITE" id="PS50846">
    <property type="entry name" value="HMA_2"/>
    <property type="match status" value="1"/>
</dbReference>
<dbReference type="EMBL" id="PGOL01000769">
    <property type="protein sequence ID" value="PKI65120.1"/>
    <property type="molecule type" value="Genomic_DNA"/>
</dbReference>
<dbReference type="GO" id="GO:0046872">
    <property type="term" value="F:metal ion binding"/>
    <property type="evidence" value="ECO:0007669"/>
    <property type="project" value="InterPro"/>
</dbReference>
<dbReference type="InterPro" id="IPR006121">
    <property type="entry name" value="HMA_dom"/>
</dbReference>
<dbReference type="AlphaFoldDB" id="A0A2I0KAB9"/>
<keyword evidence="3" id="KW-1185">Reference proteome</keyword>
<dbReference type="Pfam" id="PF00403">
    <property type="entry name" value="HMA"/>
    <property type="match status" value="1"/>
</dbReference>
<evidence type="ECO:0000259" key="1">
    <source>
        <dbReference type="PROSITE" id="PS50846"/>
    </source>
</evidence>